<feature type="transmembrane region" description="Helical" evidence="1">
    <location>
        <begin position="81"/>
        <end position="103"/>
    </location>
</feature>
<evidence type="ECO:0000256" key="1">
    <source>
        <dbReference type="SAM" id="Phobius"/>
    </source>
</evidence>
<proteinExistence type="predicted"/>
<organism evidence="2 3">
    <name type="scientific">Ureibacillus massiliensis 4400831 = CIP 108448 = CCUG 49529</name>
    <dbReference type="NCBI Taxonomy" id="1211035"/>
    <lineage>
        <taxon>Bacteria</taxon>
        <taxon>Bacillati</taxon>
        <taxon>Bacillota</taxon>
        <taxon>Bacilli</taxon>
        <taxon>Bacillales</taxon>
        <taxon>Caryophanaceae</taxon>
        <taxon>Ureibacillus</taxon>
    </lineage>
</organism>
<feature type="transmembrane region" description="Helical" evidence="1">
    <location>
        <begin position="115"/>
        <end position="132"/>
    </location>
</feature>
<sequence>MRGFLLQTFNKYFQNCLVAIMMACSVTALFSSTSFTWLKIEIFHIPILFIFILSLSLFISEEVRNSFKKVLKFDKREDKRPIWQVGVGMIFFFVQVGLIEVFFRSLMGYDLGGMPLYIVFAFMNAFLATVIYEEIFYEKNEIHHA</sequence>
<comment type="caution">
    <text evidence="2">The sequence shown here is derived from an EMBL/GenBank/DDBJ whole genome shotgun (WGS) entry which is preliminary data.</text>
</comment>
<name>A0A0A3J6S6_9BACL</name>
<feature type="transmembrane region" description="Helical" evidence="1">
    <location>
        <begin position="42"/>
        <end position="60"/>
    </location>
</feature>
<protein>
    <submittedName>
        <fullName evidence="2">DNA polymerase I</fullName>
    </submittedName>
</protein>
<dbReference type="AlphaFoldDB" id="A0A0A3J6S6"/>
<keyword evidence="3" id="KW-1185">Reference proteome</keyword>
<gene>
    <name evidence="2" type="ORF">CD30_06325</name>
</gene>
<dbReference type="PROSITE" id="PS51257">
    <property type="entry name" value="PROKAR_LIPOPROTEIN"/>
    <property type="match status" value="1"/>
</dbReference>
<evidence type="ECO:0000313" key="2">
    <source>
        <dbReference type="EMBL" id="KGR91430.1"/>
    </source>
</evidence>
<accession>A0A0A3J6S6</accession>
<feature type="transmembrane region" description="Helical" evidence="1">
    <location>
        <begin position="12"/>
        <end position="30"/>
    </location>
</feature>
<reference evidence="2 3" key="1">
    <citation type="submission" date="2014-02" db="EMBL/GenBank/DDBJ databases">
        <title>Draft genome sequence of Lysinibacillus massiliensis CCUG 49529.</title>
        <authorList>
            <person name="Zhang F."/>
            <person name="Wang G."/>
            <person name="Zhang L."/>
        </authorList>
    </citation>
    <scope>NUCLEOTIDE SEQUENCE [LARGE SCALE GENOMIC DNA]</scope>
    <source>
        <strain evidence="2 3">CCUG 49529</strain>
    </source>
</reference>
<keyword evidence="1" id="KW-0472">Membrane</keyword>
<evidence type="ECO:0000313" key="3">
    <source>
        <dbReference type="Proteomes" id="UP000030595"/>
    </source>
</evidence>
<keyword evidence="1" id="KW-1133">Transmembrane helix</keyword>
<dbReference type="Proteomes" id="UP000030595">
    <property type="component" value="Unassembled WGS sequence"/>
</dbReference>
<dbReference type="EMBL" id="JPVQ01000007">
    <property type="protein sequence ID" value="KGR91430.1"/>
    <property type="molecule type" value="Genomic_DNA"/>
</dbReference>
<dbReference type="eggNOG" id="ENOG5032RF0">
    <property type="taxonomic scope" value="Bacteria"/>
</dbReference>
<keyword evidence="1" id="KW-0812">Transmembrane</keyword>